<comment type="similarity">
    <text evidence="1">Belongs to the multi antimicrobial extrusion (MATE) (TC 2.A.66.1) family.</text>
</comment>
<dbReference type="InterPro" id="IPR002528">
    <property type="entry name" value="MATE_fam"/>
</dbReference>
<evidence type="ECO:0000256" key="1">
    <source>
        <dbReference type="ARBA" id="ARBA00010199"/>
    </source>
</evidence>
<proteinExistence type="inferred from homology"/>
<keyword evidence="2" id="KW-0472">Membrane</keyword>
<dbReference type="EMBL" id="LT635766">
    <property type="protein sequence ID" value="SGZ52942.1"/>
    <property type="molecule type" value="Genomic_DNA"/>
</dbReference>
<dbReference type="Pfam" id="PF01554">
    <property type="entry name" value="MatE"/>
    <property type="match status" value="1"/>
</dbReference>
<dbReference type="GO" id="GO:0016020">
    <property type="term" value="C:membrane"/>
    <property type="evidence" value="ECO:0007669"/>
    <property type="project" value="InterPro"/>
</dbReference>
<dbReference type="PANTHER" id="PTHR11206">
    <property type="entry name" value="MULTIDRUG RESISTANCE PROTEIN"/>
    <property type="match status" value="1"/>
</dbReference>
<name>A0A1L0DKK8_9ASCO</name>
<dbReference type="AlphaFoldDB" id="A0A1L0DKK8"/>
<gene>
    <name evidence="3" type="ORF">SAMEA4029009_CIC11G00000001777</name>
</gene>
<evidence type="ECO:0000256" key="2">
    <source>
        <dbReference type="SAM" id="Phobius"/>
    </source>
</evidence>
<protein>
    <submittedName>
        <fullName evidence="3">CIC11C00000001777</fullName>
    </submittedName>
</protein>
<accession>A0A1L0DKK8</accession>
<keyword evidence="2" id="KW-0812">Transmembrane</keyword>
<reference evidence="3 4" key="1">
    <citation type="submission" date="2016-10" db="EMBL/GenBank/DDBJ databases">
        <authorList>
            <person name="de Groot N.N."/>
        </authorList>
    </citation>
    <scope>NUCLEOTIDE SEQUENCE [LARGE SCALE GENOMIC DNA]</scope>
    <source>
        <strain evidence="3 4">PYCC 4715</strain>
    </source>
</reference>
<organism evidence="3 4">
    <name type="scientific">Sungouiella intermedia</name>
    <dbReference type="NCBI Taxonomy" id="45354"/>
    <lineage>
        <taxon>Eukaryota</taxon>
        <taxon>Fungi</taxon>
        <taxon>Dikarya</taxon>
        <taxon>Ascomycota</taxon>
        <taxon>Saccharomycotina</taxon>
        <taxon>Pichiomycetes</taxon>
        <taxon>Metschnikowiaceae</taxon>
        <taxon>Sungouiella</taxon>
    </lineage>
</organism>
<dbReference type="GO" id="GO:0042910">
    <property type="term" value="F:xenobiotic transmembrane transporter activity"/>
    <property type="evidence" value="ECO:0007669"/>
    <property type="project" value="InterPro"/>
</dbReference>
<dbReference type="GO" id="GO:0015297">
    <property type="term" value="F:antiporter activity"/>
    <property type="evidence" value="ECO:0007669"/>
    <property type="project" value="InterPro"/>
</dbReference>
<feature type="transmembrane region" description="Helical" evidence="2">
    <location>
        <begin position="129"/>
        <end position="153"/>
    </location>
</feature>
<evidence type="ECO:0000313" key="3">
    <source>
        <dbReference type="EMBL" id="SGZ52942.1"/>
    </source>
</evidence>
<keyword evidence="2" id="KW-1133">Transmembrane helix</keyword>
<evidence type="ECO:0000313" key="4">
    <source>
        <dbReference type="Proteomes" id="UP000182259"/>
    </source>
</evidence>
<feature type="transmembrane region" description="Helical" evidence="2">
    <location>
        <begin position="54"/>
        <end position="75"/>
    </location>
</feature>
<dbReference type="Proteomes" id="UP000182259">
    <property type="component" value="Chromosome III"/>
</dbReference>
<sequence>MEIDNKSTNEANTLTAYITRQDYGSVESEIIFKTESEETYWDQIIFLGRNSAPLIVTLFLQYSITVFAIFSVGQLGKEELAAVSLATITYNVGNSIFNGMATSLDTFCAQAHGSGNHRLVGMYFQRGTAMIMVTSIPVIIFWCFSASVLQFIVPQKIF</sequence>